<dbReference type="KEGG" id="tpla:ElP_75180"/>
<dbReference type="RefSeq" id="WP_145279712.1">
    <property type="nucleotide sequence ID" value="NZ_CP036429.1"/>
</dbReference>
<protein>
    <recommendedName>
        <fullName evidence="4">Pre-toxin TG domain-containing protein</fullName>
    </recommendedName>
</protein>
<evidence type="ECO:0000313" key="2">
    <source>
        <dbReference type="EMBL" id="QDV39547.1"/>
    </source>
</evidence>
<geneLocation type="plasmid" evidence="2">
    <name>pElP_3</name>
</geneLocation>
<evidence type="ECO:0000313" key="1">
    <source>
        <dbReference type="EMBL" id="QDV39517.1"/>
    </source>
</evidence>
<dbReference type="AlphaFoldDB" id="A0A518HFC1"/>
<keyword evidence="3" id="KW-1185">Reference proteome</keyword>
<dbReference type="KEGG" id="tpla:ElP_74860"/>
<gene>
    <name evidence="1" type="ORF">ElP_74860</name>
    <name evidence="2" type="ORF">ElP_75180</name>
</gene>
<dbReference type="Proteomes" id="UP000317835">
    <property type="component" value="Plasmid pElP_3"/>
</dbReference>
<reference evidence="2 3" key="1">
    <citation type="submission" date="2019-02" db="EMBL/GenBank/DDBJ databases">
        <title>Deep-cultivation of Planctomycetes and their phenomic and genomic characterization uncovers novel biology.</title>
        <authorList>
            <person name="Wiegand S."/>
            <person name="Jogler M."/>
            <person name="Boedeker C."/>
            <person name="Pinto D."/>
            <person name="Vollmers J."/>
            <person name="Rivas-Marin E."/>
            <person name="Kohn T."/>
            <person name="Peeters S.H."/>
            <person name="Heuer A."/>
            <person name="Rast P."/>
            <person name="Oberbeckmann S."/>
            <person name="Bunk B."/>
            <person name="Jeske O."/>
            <person name="Meyerdierks A."/>
            <person name="Storesund J.E."/>
            <person name="Kallscheuer N."/>
            <person name="Luecker S."/>
            <person name="Lage O.M."/>
            <person name="Pohl T."/>
            <person name="Merkel B.J."/>
            <person name="Hornburger P."/>
            <person name="Mueller R.-W."/>
            <person name="Bruemmer F."/>
            <person name="Labrenz M."/>
            <person name="Spormann A.M."/>
            <person name="Op den Camp H."/>
            <person name="Overmann J."/>
            <person name="Amann R."/>
            <person name="Jetten M.S.M."/>
            <person name="Mascher T."/>
            <person name="Medema M.H."/>
            <person name="Devos D.P."/>
            <person name="Kaster A.-K."/>
            <person name="Ovreas L."/>
            <person name="Rohde M."/>
            <person name="Galperin M.Y."/>
            <person name="Jogler C."/>
        </authorList>
    </citation>
    <scope>NUCLEOTIDE SEQUENCE [LARGE SCALE GENOMIC DNA]</scope>
    <source>
        <strain evidence="2 3">ElP</strain>
        <plasmid evidence="2">pElP_3</plasmid>
        <plasmid evidence="3">pelp_3</plasmid>
    </source>
</reference>
<accession>A0A518HFC1</accession>
<keyword evidence="2" id="KW-0614">Plasmid</keyword>
<sequence>MYPKAVGTLREAMGSELKIQALRSQVWTRSFETITSQGLKIEQGLRLPESVTKATAAKWGARITVKEGPRSEPKTVPLDEKLDANLFRKVDATRREGQSALDKWREAYVVYQAEKDRAREVEQLRKLRTYEAIKGIGEASRISKEDAEGLFGMAVPGIGFFMSAGNTYIYAKEGDVQGAVVEGAAVLLDVLAMGAGRLFGKLGELVPFGPKGKQVAKLDAKVVQKLESEGAQSVAEVAEKGLKAIKGLPDQLVEAGIQAKHATALKKFARSEQSMIVVRASNKNSLKWQGQVHEKGRYLPKPDSLSFKSHKELGLVTGGKSPDGTLVDAAGKRTEFVVADDGRIFGQGQGGKDTGYVLREGSARDAQGNLHKASFIEDTQGNRFYSDYDLMGVYDESTVVPGKWIPRSTGDKTAPSPFIARINAAVDSALNLFQHGANDEHWKVIKGEVVLGNPNVGDKFIVFFENGSMEIRDLASLEKLYGERIKSWPLD</sequence>
<dbReference type="EMBL" id="CP036429">
    <property type="protein sequence ID" value="QDV39517.1"/>
    <property type="molecule type" value="Genomic_DNA"/>
</dbReference>
<proteinExistence type="predicted"/>
<dbReference type="EMBL" id="CP036429">
    <property type="protein sequence ID" value="QDV39547.1"/>
    <property type="molecule type" value="Genomic_DNA"/>
</dbReference>
<evidence type="ECO:0000313" key="3">
    <source>
        <dbReference type="Proteomes" id="UP000317835"/>
    </source>
</evidence>
<name>A0A518HFC1_9BACT</name>
<organism evidence="2 3">
    <name type="scientific">Tautonia plasticadhaerens</name>
    <dbReference type="NCBI Taxonomy" id="2527974"/>
    <lineage>
        <taxon>Bacteria</taxon>
        <taxon>Pseudomonadati</taxon>
        <taxon>Planctomycetota</taxon>
        <taxon>Planctomycetia</taxon>
        <taxon>Isosphaerales</taxon>
        <taxon>Isosphaeraceae</taxon>
        <taxon>Tautonia</taxon>
    </lineage>
</organism>
<geneLocation type="plasmid" evidence="3">
    <name>pelp_3</name>
</geneLocation>
<evidence type="ECO:0008006" key="4">
    <source>
        <dbReference type="Google" id="ProtNLM"/>
    </source>
</evidence>